<protein>
    <recommendedName>
        <fullName evidence="5">NEK6-subfamily protein kinase</fullName>
        <ecNumber evidence="5">2.7.11.34</ecNumber>
    </recommendedName>
</protein>
<keyword evidence="7" id="KW-0723">Serine/threonine-protein kinase</keyword>
<keyword evidence="12" id="KW-1185">Reference proteome</keyword>
<proteinExistence type="inferred from homology"/>
<sequence length="444" mass="49819">MSELPTASISTPPDDPTPDPLLGTNLAGRYLILGRLGEGAFGIVYEAEQRSPVTRRVAIKVIKPGMDSKAVVARFRAEEQALAVMNHPGIARVYDAGETERGLPFFAMELVKGEPVTAFCDRNTFSIEQRLELIIEIAHAVQHAHTKGVIHRDLKPSNILVGYDDQGRARPKIIDFGVAKALNQRLTEQTLFTDRGQLIGTPEYMSPEQAEMSGVDIDTRADVYSLGVLLYELLTGVRPFDLKRAPFHDIQRVIRETEPPKPSTRVKTMLANQSGADTASKIVKLRQANPKALTRQLRRDLDWVTIKCLEKDRSRRYTTPNELAEELRNYLNGNPVRRTARTPHERIVRHFRLNHAAYTNVLLAYILFHLVQIIVFLIMYAIIEEDGTIDNLVPIFYNALGMLAAVVALGLLMVKRTTRNWVALALGLAMFTVYLLAMIFPEDA</sequence>
<dbReference type="PROSITE" id="PS00108">
    <property type="entry name" value="PROTEIN_KINASE_ST"/>
    <property type="match status" value="1"/>
</dbReference>
<dbReference type="InterPro" id="IPR000719">
    <property type="entry name" value="Prot_kinase_dom"/>
</dbReference>
<dbReference type="GO" id="GO:0005524">
    <property type="term" value="F:ATP binding"/>
    <property type="evidence" value="ECO:0007669"/>
    <property type="project" value="UniProtKB-UniRule"/>
</dbReference>
<dbReference type="PROSITE" id="PS00107">
    <property type="entry name" value="PROTEIN_KINASE_ATP"/>
    <property type="match status" value="1"/>
</dbReference>
<feature type="region of interest" description="Disordered" evidence="8">
    <location>
        <begin position="1"/>
        <end position="20"/>
    </location>
</feature>
<dbReference type="PROSITE" id="PS50011">
    <property type="entry name" value="PROTEIN_KINASE_DOM"/>
    <property type="match status" value="1"/>
</dbReference>
<accession>A0A812JPB4</accession>
<dbReference type="Gene3D" id="1.10.510.10">
    <property type="entry name" value="Transferase(Phosphotransferase) domain 1"/>
    <property type="match status" value="1"/>
</dbReference>
<feature type="domain" description="Protein kinase" evidence="10">
    <location>
        <begin position="30"/>
        <end position="331"/>
    </location>
</feature>
<dbReference type="Pfam" id="PF00069">
    <property type="entry name" value="Pkinase"/>
    <property type="match status" value="1"/>
</dbReference>
<dbReference type="SUPFAM" id="SSF56112">
    <property type="entry name" value="Protein kinase-like (PK-like)"/>
    <property type="match status" value="1"/>
</dbReference>
<dbReference type="OrthoDB" id="293148at2759"/>
<comment type="similarity">
    <text evidence="7">Belongs to the protein kinase superfamily.</text>
</comment>
<evidence type="ECO:0000256" key="1">
    <source>
        <dbReference type="ARBA" id="ARBA00022679"/>
    </source>
</evidence>
<evidence type="ECO:0000256" key="8">
    <source>
        <dbReference type="SAM" id="MobiDB-lite"/>
    </source>
</evidence>
<dbReference type="CDD" id="cd14014">
    <property type="entry name" value="STKc_PknB_like"/>
    <property type="match status" value="1"/>
</dbReference>
<organism evidence="11 12">
    <name type="scientific">Symbiodinium necroappetens</name>
    <dbReference type="NCBI Taxonomy" id="1628268"/>
    <lineage>
        <taxon>Eukaryota</taxon>
        <taxon>Sar</taxon>
        <taxon>Alveolata</taxon>
        <taxon>Dinophyceae</taxon>
        <taxon>Suessiales</taxon>
        <taxon>Symbiodiniaceae</taxon>
        <taxon>Symbiodinium</taxon>
    </lineage>
</organism>
<reference evidence="11" key="1">
    <citation type="submission" date="2021-02" db="EMBL/GenBank/DDBJ databases">
        <authorList>
            <person name="Dougan E. K."/>
            <person name="Rhodes N."/>
            <person name="Thang M."/>
            <person name="Chan C."/>
        </authorList>
    </citation>
    <scope>NUCLEOTIDE SEQUENCE</scope>
</reference>
<evidence type="ECO:0000259" key="10">
    <source>
        <dbReference type="PROSITE" id="PS50011"/>
    </source>
</evidence>
<feature type="transmembrane region" description="Helical" evidence="9">
    <location>
        <begin position="362"/>
        <end position="383"/>
    </location>
</feature>
<dbReference type="SMART" id="SM00220">
    <property type="entry name" value="S_TKc"/>
    <property type="match status" value="1"/>
</dbReference>
<keyword evidence="3" id="KW-0418">Kinase</keyword>
<dbReference type="InterPro" id="IPR008271">
    <property type="entry name" value="Ser/Thr_kinase_AS"/>
</dbReference>
<evidence type="ECO:0000256" key="3">
    <source>
        <dbReference type="ARBA" id="ARBA00022777"/>
    </source>
</evidence>
<evidence type="ECO:0000256" key="5">
    <source>
        <dbReference type="ARBA" id="ARBA00039067"/>
    </source>
</evidence>
<evidence type="ECO:0000313" key="12">
    <source>
        <dbReference type="Proteomes" id="UP000601435"/>
    </source>
</evidence>
<name>A0A812JPB4_9DINO</name>
<evidence type="ECO:0000313" key="11">
    <source>
        <dbReference type="EMBL" id="CAE7210283.1"/>
    </source>
</evidence>
<evidence type="ECO:0000256" key="4">
    <source>
        <dbReference type="ARBA" id="ARBA00022840"/>
    </source>
</evidence>
<evidence type="ECO:0000256" key="7">
    <source>
        <dbReference type="RuleBase" id="RU000304"/>
    </source>
</evidence>
<dbReference type="AlphaFoldDB" id="A0A812JPB4"/>
<dbReference type="InterPro" id="IPR011009">
    <property type="entry name" value="Kinase-like_dom_sf"/>
</dbReference>
<dbReference type="GO" id="GO:0004674">
    <property type="term" value="F:protein serine/threonine kinase activity"/>
    <property type="evidence" value="ECO:0007669"/>
    <property type="project" value="UniProtKB-KW"/>
</dbReference>
<dbReference type="EMBL" id="CAJNJA010006438">
    <property type="protein sequence ID" value="CAE7210283.1"/>
    <property type="molecule type" value="Genomic_DNA"/>
</dbReference>
<keyword evidence="9" id="KW-0472">Membrane</keyword>
<feature type="transmembrane region" description="Helical" evidence="9">
    <location>
        <begin position="395"/>
        <end position="414"/>
    </location>
</feature>
<feature type="compositionally biased region" description="Polar residues" evidence="8">
    <location>
        <begin position="1"/>
        <end position="10"/>
    </location>
</feature>
<dbReference type="PANTHER" id="PTHR43289:SF6">
    <property type="entry name" value="SERINE_THREONINE-PROTEIN KINASE NEKL-3"/>
    <property type="match status" value="1"/>
</dbReference>
<evidence type="ECO:0000256" key="9">
    <source>
        <dbReference type="SAM" id="Phobius"/>
    </source>
</evidence>
<keyword evidence="4 6" id="KW-0067">ATP-binding</keyword>
<feature type="binding site" evidence="6">
    <location>
        <position position="60"/>
    </location>
    <ligand>
        <name>ATP</name>
        <dbReference type="ChEBI" id="CHEBI:30616"/>
    </ligand>
</feature>
<dbReference type="Proteomes" id="UP000601435">
    <property type="component" value="Unassembled WGS sequence"/>
</dbReference>
<dbReference type="Gene3D" id="3.30.200.20">
    <property type="entry name" value="Phosphorylase Kinase, domain 1"/>
    <property type="match status" value="1"/>
</dbReference>
<evidence type="ECO:0000256" key="2">
    <source>
        <dbReference type="ARBA" id="ARBA00022741"/>
    </source>
</evidence>
<keyword evidence="1" id="KW-0808">Transferase</keyword>
<keyword evidence="9" id="KW-1133">Transmembrane helix</keyword>
<feature type="transmembrane region" description="Helical" evidence="9">
    <location>
        <begin position="421"/>
        <end position="440"/>
    </location>
</feature>
<keyword evidence="9" id="KW-0812">Transmembrane</keyword>
<dbReference type="PANTHER" id="PTHR43289">
    <property type="entry name" value="MITOGEN-ACTIVATED PROTEIN KINASE KINASE KINASE 20-RELATED"/>
    <property type="match status" value="1"/>
</dbReference>
<evidence type="ECO:0000256" key="6">
    <source>
        <dbReference type="PROSITE-ProRule" id="PRU10141"/>
    </source>
</evidence>
<comment type="caution">
    <text evidence="11">The sequence shown here is derived from an EMBL/GenBank/DDBJ whole genome shotgun (WGS) entry which is preliminary data.</text>
</comment>
<dbReference type="InterPro" id="IPR017441">
    <property type="entry name" value="Protein_kinase_ATP_BS"/>
</dbReference>
<gene>
    <name evidence="11" type="primary">sps1</name>
    <name evidence="11" type="ORF">SNEC2469_LOCUS2085</name>
</gene>
<keyword evidence="2 6" id="KW-0547">Nucleotide-binding</keyword>
<dbReference type="EC" id="2.7.11.34" evidence="5"/>